<sequence>MRICILSSFEDSLSRDTGYSVRIYNLARGLASLGNTVYVVIPGANVDVEKMDKFFVYKNRGFLPRKVLYFLARMLEIAKPTALFFYDLLFVIRIRNVIQSVDIVQIEQQASGGLLVPVIAKIWKKLVVVDCHDVFQSLRVGHTSKMRQILETFFERLVYKYANLILTVSEKEKEILTSCGIPEEKIKVVPNGVDVESFDRLSIDLKRVKGRYGLEGYRVVVFVGNMEYLPNREAVKLIATKIAPLVCKEVNNVKFLIVGRCTEKVDSPNLIFTGTVKDVAEPLAISDVAVAPLFRGSGTRLKVLEYLACGLPVVSTTKGVEGLNIEGNSCVIIEDDVSSFARCIVKILNNLDIAEKMRRNAKESVVGYDWKKISAQLHETYEEFLRKESRALKEI</sequence>
<protein>
    <submittedName>
        <fullName evidence="2">Glycosyltransferase family 1 protein</fullName>
    </submittedName>
</protein>
<gene>
    <name evidence="2" type="ORF">ENT72_02940</name>
</gene>
<dbReference type="InterPro" id="IPR050194">
    <property type="entry name" value="Glycosyltransferase_grp1"/>
</dbReference>
<accession>A0A7C4VWF9</accession>
<dbReference type="CDD" id="cd03801">
    <property type="entry name" value="GT4_PimA-like"/>
    <property type="match status" value="1"/>
</dbReference>
<evidence type="ECO:0000259" key="1">
    <source>
        <dbReference type="Pfam" id="PF13439"/>
    </source>
</evidence>
<dbReference type="EMBL" id="DSZT01000088">
    <property type="protein sequence ID" value="HGU41866.1"/>
    <property type="molecule type" value="Genomic_DNA"/>
</dbReference>
<dbReference type="Pfam" id="PF13692">
    <property type="entry name" value="Glyco_trans_1_4"/>
    <property type="match status" value="1"/>
</dbReference>
<organism evidence="2">
    <name type="scientific">Fervidobacterium pennivorans</name>
    <dbReference type="NCBI Taxonomy" id="93466"/>
    <lineage>
        <taxon>Bacteria</taxon>
        <taxon>Thermotogati</taxon>
        <taxon>Thermotogota</taxon>
        <taxon>Thermotogae</taxon>
        <taxon>Thermotogales</taxon>
        <taxon>Fervidobacteriaceae</taxon>
        <taxon>Fervidobacterium</taxon>
    </lineage>
</organism>
<name>A0A7C4VWF9_FERPE</name>
<reference evidence="2" key="1">
    <citation type="journal article" date="2020" name="mSystems">
        <title>Genome- and Community-Level Interaction Insights into Carbon Utilization and Element Cycling Functions of Hydrothermarchaeota in Hydrothermal Sediment.</title>
        <authorList>
            <person name="Zhou Z."/>
            <person name="Liu Y."/>
            <person name="Xu W."/>
            <person name="Pan J."/>
            <person name="Luo Z.H."/>
            <person name="Li M."/>
        </authorList>
    </citation>
    <scope>NUCLEOTIDE SEQUENCE [LARGE SCALE GENOMIC DNA]</scope>
    <source>
        <strain evidence="2">SpSt-604</strain>
    </source>
</reference>
<dbReference type="Gene3D" id="3.40.50.2000">
    <property type="entry name" value="Glycogen Phosphorylase B"/>
    <property type="match status" value="2"/>
</dbReference>
<evidence type="ECO:0000313" key="2">
    <source>
        <dbReference type="EMBL" id="HGU41866.1"/>
    </source>
</evidence>
<dbReference type="PANTHER" id="PTHR45947">
    <property type="entry name" value="SULFOQUINOVOSYL TRANSFERASE SQD2"/>
    <property type="match status" value="1"/>
</dbReference>
<keyword evidence="2" id="KW-0808">Transferase</keyword>
<dbReference type="SUPFAM" id="SSF53756">
    <property type="entry name" value="UDP-Glycosyltransferase/glycogen phosphorylase"/>
    <property type="match status" value="1"/>
</dbReference>
<proteinExistence type="predicted"/>
<dbReference type="GO" id="GO:0016758">
    <property type="term" value="F:hexosyltransferase activity"/>
    <property type="evidence" value="ECO:0007669"/>
    <property type="project" value="TreeGrafter"/>
</dbReference>
<dbReference type="Pfam" id="PF13439">
    <property type="entry name" value="Glyco_transf_4"/>
    <property type="match status" value="1"/>
</dbReference>
<dbReference type="AlphaFoldDB" id="A0A7C4VWF9"/>
<comment type="caution">
    <text evidence="2">The sequence shown here is derived from an EMBL/GenBank/DDBJ whole genome shotgun (WGS) entry which is preliminary data.</text>
</comment>
<dbReference type="InterPro" id="IPR028098">
    <property type="entry name" value="Glyco_trans_4-like_N"/>
</dbReference>
<dbReference type="PANTHER" id="PTHR45947:SF3">
    <property type="entry name" value="SULFOQUINOVOSYL TRANSFERASE SQD2"/>
    <property type="match status" value="1"/>
</dbReference>
<feature type="domain" description="Glycosyltransferase subfamily 4-like N-terminal" evidence="1">
    <location>
        <begin position="18"/>
        <end position="196"/>
    </location>
</feature>